<dbReference type="SUPFAM" id="SSF52833">
    <property type="entry name" value="Thioredoxin-like"/>
    <property type="match status" value="1"/>
</dbReference>
<dbReference type="InterPro" id="IPR036249">
    <property type="entry name" value="Thioredoxin-like_sf"/>
</dbReference>
<accession>A0A5D0J961</accession>
<dbReference type="AlphaFoldDB" id="A0A5D0J961"/>
<dbReference type="Pfam" id="PF08534">
    <property type="entry name" value="Redoxin"/>
    <property type="match status" value="1"/>
</dbReference>
<proteinExistence type="predicted"/>
<feature type="domain" description="Redoxin" evidence="1">
    <location>
        <begin position="43"/>
        <end position="138"/>
    </location>
</feature>
<reference evidence="2 3" key="1">
    <citation type="submission" date="2019-08" db="EMBL/GenBank/DDBJ databases">
        <title>Seonamhaeicola sediminis sp. nov., isolated from marine sediment.</title>
        <authorList>
            <person name="Cao W.R."/>
        </authorList>
    </citation>
    <scope>NUCLEOTIDE SEQUENCE [LARGE SCALE GENOMIC DNA]</scope>
    <source>
        <strain evidence="2 3">B011</strain>
    </source>
</reference>
<dbReference type="InterPro" id="IPR050553">
    <property type="entry name" value="Thioredoxin_ResA/DsbE_sf"/>
</dbReference>
<dbReference type="InterPro" id="IPR013740">
    <property type="entry name" value="Redoxin"/>
</dbReference>
<sequence length="373" mass="43242">MKNRKLITSLILAFCSLIGFSQIKLSEQIQMSKSASQESVSLYFIDFWATWCGPCISASKYLTVLQSEYPNDLHIVSLSQENPDLVKAFLKKHDLKLTAAIDNEGETFKKYKVHSLPYGVLLNANGAKIWEGHPADLKSHDINNYLRKYKTRSDYSAFFEVLKYEIVNEEQYTPEKAFEFKEIVNVENDGLQIENEGDYVEIKGRLNEILAYGWKVNSNQVKVKEEDNKFYSLYFKKNSRGFRNMSDTIVRKLKLKNKTKKSLGEVYVLDFSSATLWDTFQIDWTDNPTRYLIGTADIKADNLSVKDISYLLGKALETPVVLKNVDDYYKLHDWDIHFKYYDLMVSSLNDNYGIRLQKEKSELISYNITKKAP</sequence>
<evidence type="ECO:0000259" key="1">
    <source>
        <dbReference type="Pfam" id="PF08534"/>
    </source>
</evidence>
<dbReference type="PANTHER" id="PTHR42852:SF13">
    <property type="entry name" value="PROTEIN DIPZ"/>
    <property type="match status" value="1"/>
</dbReference>
<organism evidence="2 3">
    <name type="scientific">Seonamhaeicola marinus</name>
    <dbReference type="NCBI Taxonomy" id="1912246"/>
    <lineage>
        <taxon>Bacteria</taxon>
        <taxon>Pseudomonadati</taxon>
        <taxon>Bacteroidota</taxon>
        <taxon>Flavobacteriia</taxon>
        <taxon>Flavobacteriales</taxon>
        <taxon>Flavobacteriaceae</taxon>
    </lineage>
</organism>
<dbReference type="EMBL" id="VSDQ01000163">
    <property type="protein sequence ID" value="TYA92089.1"/>
    <property type="molecule type" value="Genomic_DNA"/>
</dbReference>
<dbReference type="RefSeq" id="WP_148539695.1">
    <property type="nucleotide sequence ID" value="NZ_VSDQ01000163.1"/>
</dbReference>
<keyword evidence="3" id="KW-1185">Reference proteome</keyword>
<name>A0A5D0J961_9FLAO</name>
<dbReference type="OrthoDB" id="1069091at2"/>
<evidence type="ECO:0000313" key="2">
    <source>
        <dbReference type="EMBL" id="TYA92089.1"/>
    </source>
</evidence>
<gene>
    <name evidence="2" type="ORF">FUA24_01260</name>
</gene>
<dbReference type="GO" id="GO:0016491">
    <property type="term" value="F:oxidoreductase activity"/>
    <property type="evidence" value="ECO:0007669"/>
    <property type="project" value="InterPro"/>
</dbReference>
<dbReference type="Gene3D" id="3.40.30.10">
    <property type="entry name" value="Glutaredoxin"/>
    <property type="match status" value="1"/>
</dbReference>
<protein>
    <submittedName>
        <fullName evidence="2">TlpA family protein disulfide reductase</fullName>
    </submittedName>
</protein>
<dbReference type="PANTHER" id="PTHR42852">
    <property type="entry name" value="THIOL:DISULFIDE INTERCHANGE PROTEIN DSBE"/>
    <property type="match status" value="1"/>
</dbReference>
<comment type="caution">
    <text evidence="2">The sequence shown here is derived from an EMBL/GenBank/DDBJ whole genome shotgun (WGS) entry which is preliminary data.</text>
</comment>
<evidence type="ECO:0000313" key="3">
    <source>
        <dbReference type="Proteomes" id="UP000323930"/>
    </source>
</evidence>
<dbReference type="Proteomes" id="UP000323930">
    <property type="component" value="Unassembled WGS sequence"/>
</dbReference>
<dbReference type="CDD" id="cd02966">
    <property type="entry name" value="TlpA_like_family"/>
    <property type="match status" value="1"/>
</dbReference>